<dbReference type="Gene3D" id="3.30.1490.20">
    <property type="entry name" value="ATP-grasp fold, A domain"/>
    <property type="match status" value="1"/>
</dbReference>
<reference evidence="1 2" key="1">
    <citation type="submission" date="2016-03" db="EMBL/GenBank/DDBJ databases">
        <title>Chemosynthetic sulphur-oxidizing symbionts of marine invertebrate animals are capable of nitrogen fixation.</title>
        <authorList>
            <person name="Petersen J.M."/>
            <person name="Kemper A."/>
            <person name="Gruber-Vodicka H."/>
            <person name="Cardini U."/>
            <person name="Geest Mvander."/>
            <person name="Kleiner M."/>
            <person name="Bulgheresi S."/>
            <person name="Fussmann M."/>
            <person name="Herbold C."/>
            <person name="Seah B.K.B."/>
            <person name="Antony C.Paul."/>
            <person name="Liu D."/>
            <person name="Belitz A."/>
            <person name="Weber M."/>
        </authorList>
    </citation>
    <scope>NUCLEOTIDE SEQUENCE [LARGE SCALE GENOMIC DNA]</scope>
    <source>
        <strain evidence="1">G_D</strain>
    </source>
</reference>
<dbReference type="EMBL" id="LVJZ01000004">
    <property type="protein sequence ID" value="ODB94461.1"/>
    <property type="molecule type" value="Genomic_DNA"/>
</dbReference>
<dbReference type="GO" id="GO:0008716">
    <property type="term" value="F:D-alanine-D-alanine ligase activity"/>
    <property type="evidence" value="ECO:0007669"/>
    <property type="project" value="TreeGrafter"/>
</dbReference>
<comment type="caution">
    <text evidence="1">The sequence shown here is derived from an EMBL/GenBank/DDBJ whole genome shotgun (WGS) entry which is preliminary data.</text>
</comment>
<dbReference type="PANTHER" id="PTHR23132">
    <property type="entry name" value="D-ALANINE--D-ALANINE LIGASE"/>
    <property type="match status" value="1"/>
</dbReference>
<evidence type="ECO:0000313" key="1">
    <source>
        <dbReference type="EMBL" id="ODB94461.1"/>
    </source>
</evidence>
<dbReference type="Proteomes" id="UP000094849">
    <property type="component" value="Unassembled WGS sequence"/>
</dbReference>
<dbReference type="OrthoDB" id="5372487at2"/>
<accession>A0A1E2UIT8</accession>
<dbReference type="RefSeq" id="WP_069014890.1">
    <property type="nucleotide sequence ID" value="NZ_LVJW01000006.1"/>
</dbReference>
<dbReference type="STRING" id="1818881.A3196_18205"/>
<dbReference type="Gene3D" id="3.40.50.20">
    <property type="match status" value="1"/>
</dbReference>
<dbReference type="GO" id="GO:0005524">
    <property type="term" value="F:ATP binding"/>
    <property type="evidence" value="ECO:0007669"/>
    <property type="project" value="InterPro"/>
</dbReference>
<name>A0A1E2UIT8_9GAMM</name>
<organism evidence="1 2">
    <name type="scientific">Candidatus Thiodiazotropha endoloripes</name>
    <dbReference type="NCBI Taxonomy" id="1818881"/>
    <lineage>
        <taxon>Bacteria</taxon>
        <taxon>Pseudomonadati</taxon>
        <taxon>Pseudomonadota</taxon>
        <taxon>Gammaproteobacteria</taxon>
        <taxon>Chromatiales</taxon>
        <taxon>Sedimenticolaceae</taxon>
        <taxon>Candidatus Thiodiazotropha</taxon>
    </lineage>
</organism>
<proteinExistence type="predicted"/>
<dbReference type="Pfam" id="PF15632">
    <property type="entry name" value="ATPgrasp_Ter"/>
    <property type="match status" value="1"/>
</dbReference>
<dbReference type="PANTHER" id="PTHR23132:SF23">
    <property type="entry name" value="D-ALANINE--D-ALANINE LIGASE B"/>
    <property type="match status" value="1"/>
</dbReference>
<dbReference type="AlphaFoldDB" id="A0A1E2UIT8"/>
<evidence type="ECO:0000313" key="2">
    <source>
        <dbReference type="Proteomes" id="UP000094849"/>
    </source>
</evidence>
<dbReference type="SUPFAM" id="SSF56059">
    <property type="entry name" value="Glutathione synthetase ATP-binding domain-like"/>
    <property type="match status" value="1"/>
</dbReference>
<protein>
    <submittedName>
        <fullName evidence="1">Uncharacterized protein</fullName>
    </submittedName>
</protein>
<keyword evidence="2" id="KW-1185">Reference proteome</keyword>
<dbReference type="InterPro" id="IPR013815">
    <property type="entry name" value="ATP_grasp_subdomain_1"/>
</dbReference>
<dbReference type="Gene3D" id="3.30.470.20">
    <property type="entry name" value="ATP-grasp fold, B domain"/>
    <property type="match status" value="1"/>
</dbReference>
<sequence>MKVFVTDGYARAALAVTRSLGSKGHQVFVGSESKRSLASSSKYCHLGVSYPNPAEEPEAFVDFLIDTVERYGIEVLMPVTDVCLLLVSKHRARFPTTCTLPIADDAAINAAADKNHILELAKSIGMPVPQSLVINSSDGVEQGLSGAGLKYPVVLKPVRSRVKSSSGWISTAVDYAADRSELLEKLEAYVPEVYPVILQQRISGVGSGAFYCFNDGKCIAKFAHSRLREKPPSGGVSVLRESRLIDPKVDEYSQKLLTALGWHGVAMVEFKIDEATGDAYIMEINGRYWGSLQLAIDAGVDFPEILLSMVSADDPKHPPEYKTGVKTRWFWGDMDLLLMYLLKKSEALKLPEQHPGRLRAILSILLPWSRGQRFEVLRFKDMGPWFYETKKWINTNLLNRLD</sequence>
<gene>
    <name evidence="1" type="ORF">A3196_18205</name>
</gene>